<proteinExistence type="predicted"/>
<gene>
    <name evidence="1" type="ORF">D8771_29305</name>
</gene>
<dbReference type="PANTHER" id="PTHR33221">
    <property type="entry name" value="WINGED HELIX-TURN-HELIX TRANSCRIPTIONAL REGULATOR, RRF2 FAMILY"/>
    <property type="match status" value="1"/>
</dbReference>
<dbReference type="GeneID" id="75181376"/>
<dbReference type="InterPro" id="IPR036388">
    <property type="entry name" value="WH-like_DNA-bd_sf"/>
</dbReference>
<dbReference type="Pfam" id="PF02082">
    <property type="entry name" value="Rrf2"/>
    <property type="match status" value="1"/>
</dbReference>
<dbReference type="PROSITE" id="PS51197">
    <property type="entry name" value="HTH_RRF2_2"/>
    <property type="match status" value="1"/>
</dbReference>
<evidence type="ECO:0000313" key="1">
    <source>
        <dbReference type="EMBL" id="TGG76680.1"/>
    </source>
</evidence>
<dbReference type="NCBIfam" id="TIGR00738">
    <property type="entry name" value="rrf2_super"/>
    <property type="match status" value="1"/>
</dbReference>
<dbReference type="GO" id="GO:0005829">
    <property type="term" value="C:cytosol"/>
    <property type="evidence" value="ECO:0007669"/>
    <property type="project" value="TreeGrafter"/>
</dbReference>
<dbReference type="Gene3D" id="1.10.10.10">
    <property type="entry name" value="Winged helix-like DNA-binding domain superfamily/Winged helix DNA-binding domain"/>
    <property type="match status" value="1"/>
</dbReference>
<comment type="caution">
    <text evidence="1">The sequence shown here is derived from an EMBL/GenBank/DDBJ whole genome shotgun (WGS) entry which is preliminary data.</text>
</comment>
<dbReference type="AlphaFoldDB" id="A0A6C1C816"/>
<evidence type="ECO:0000313" key="2">
    <source>
        <dbReference type="Proteomes" id="UP000298111"/>
    </source>
</evidence>
<name>A0A6C1C816_9ACTN</name>
<dbReference type="EMBL" id="RCIY01000103">
    <property type="protein sequence ID" value="TGG76680.1"/>
    <property type="molecule type" value="Genomic_DNA"/>
</dbReference>
<reference evidence="1 2" key="1">
    <citation type="submission" date="2018-10" db="EMBL/GenBank/DDBJ databases">
        <title>Isolation of pseudouridimycin from Streptomyces albus DSM 40763.</title>
        <authorList>
            <person name="Rosenqvist P."/>
            <person name="Metsae-Ketelae M."/>
            <person name="Virta P."/>
        </authorList>
    </citation>
    <scope>NUCLEOTIDE SEQUENCE [LARGE SCALE GENOMIC DNA]</scope>
    <source>
        <strain evidence="1 2">DSM 40763</strain>
    </source>
</reference>
<dbReference type="PROSITE" id="PS01332">
    <property type="entry name" value="HTH_RRF2_1"/>
    <property type="match status" value="1"/>
</dbReference>
<dbReference type="RefSeq" id="WP_016469738.1">
    <property type="nucleotide sequence ID" value="NZ_BBQG01000034.1"/>
</dbReference>
<organism evidence="1 2">
    <name type="scientific">Streptomyces albus</name>
    <dbReference type="NCBI Taxonomy" id="1888"/>
    <lineage>
        <taxon>Bacteria</taxon>
        <taxon>Bacillati</taxon>
        <taxon>Actinomycetota</taxon>
        <taxon>Actinomycetes</taxon>
        <taxon>Kitasatosporales</taxon>
        <taxon>Streptomycetaceae</taxon>
        <taxon>Streptomyces</taxon>
    </lineage>
</organism>
<dbReference type="PANTHER" id="PTHR33221:SF13">
    <property type="entry name" value="TRANSCRIPTIONAL REGULATOR-RELATED"/>
    <property type="match status" value="1"/>
</dbReference>
<dbReference type="InterPro" id="IPR000944">
    <property type="entry name" value="Tscrpt_reg_Rrf2"/>
</dbReference>
<accession>A0A6C1C816</accession>
<dbReference type="InterPro" id="IPR036390">
    <property type="entry name" value="WH_DNA-bd_sf"/>
</dbReference>
<protein>
    <submittedName>
        <fullName evidence="1">Rrf2 family transcriptional regulator</fullName>
    </submittedName>
</protein>
<dbReference type="GO" id="GO:0003700">
    <property type="term" value="F:DNA-binding transcription factor activity"/>
    <property type="evidence" value="ECO:0007669"/>
    <property type="project" value="TreeGrafter"/>
</dbReference>
<sequence length="156" mass="16988">MKLSQGVEWGMHCAVLLAVADDRAPVPRDALARHYGLSETNLAKHLQALARSGVLQATPGPQGGYRLARPAQEITMLDVLEAVEGRARPFVCQEIRQRGVGALPAEKCTRPCAIHAMMDDADEAWRASLRAVTVADMAARLTPATRAHIRRELPHP</sequence>
<dbReference type="Proteomes" id="UP000298111">
    <property type="component" value="Unassembled WGS sequence"/>
</dbReference>
<dbReference type="InterPro" id="IPR030489">
    <property type="entry name" value="TR_Rrf2-type_CS"/>
</dbReference>
<dbReference type="SUPFAM" id="SSF46785">
    <property type="entry name" value="Winged helix' DNA-binding domain"/>
    <property type="match status" value="1"/>
</dbReference>